<keyword evidence="4" id="KW-0325">Glycoprotein</keyword>
<dbReference type="PROSITE" id="PS50268">
    <property type="entry name" value="CADHERIN_2"/>
    <property type="match status" value="2"/>
</dbReference>
<name>A0A7I8W5L3_9ANNE</name>
<dbReference type="InterPro" id="IPR011050">
    <property type="entry name" value="Pectin_lyase_fold/virulence"/>
</dbReference>
<keyword evidence="14" id="KW-1185">Reference proteome</keyword>
<dbReference type="Pfam" id="PF25024">
    <property type="entry name" value="EGF_TEN"/>
    <property type="match status" value="1"/>
</dbReference>
<evidence type="ECO:0000259" key="9">
    <source>
        <dbReference type="PROSITE" id="PS50026"/>
    </source>
</evidence>
<dbReference type="InterPro" id="IPR016187">
    <property type="entry name" value="CTDL_fold"/>
</dbReference>
<feature type="signal peptide" evidence="8">
    <location>
        <begin position="1"/>
        <end position="18"/>
    </location>
</feature>
<feature type="disulfide bond" evidence="6">
    <location>
        <begin position="3665"/>
        <end position="3674"/>
    </location>
</feature>
<dbReference type="Proteomes" id="UP000549394">
    <property type="component" value="Unassembled WGS sequence"/>
</dbReference>
<proteinExistence type="predicted"/>
<keyword evidence="6" id="KW-0245">EGF-like domain</keyword>
<dbReference type="InterPro" id="IPR000884">
    <property type="entry name" value="TSP1_rpt"/>
</dbReference>
<dbReference type="PROSITE" id="PS00022">
    <property type="entry name" value="EGF_1"/>
    <property type="match status" value="6"/>
</dbReference>
<dbReference type="InterPro" id="IPR050969">
    <property type="entry name" value="Dev_Signal_Modulators"/>
</dbReference>
<feature type="domain" description="Cadherin" evidence="11">
    <location>
        <begin position="4037"/>
        <end position="4127"/>
    </location>
</feature>
<keyword evidence="3 6" id="KW-1015">Disulfide bond</keyword>
<dbReference type="Gene3D" id="2.60.40.60">
    <property type="entry name" value="Cadherins"/>
    <property type="match status" value="1"/>
</dbReference>
<dbReference type="InterPro" id="IPR015919">
    <property type="entry name" value="Cadherin-like_sf"/>
</dbReference>
<feature type="domain" description="EGF-like" evidence="9">
    <location>
        <begin position="3742"/>
        <end position="3774"/>
    </location>
</feature>
<dbReference type="CDD" id="cd00037">
    <property type="entry name" value="CLECT"/>
    <property type="match status" value="1"/>
</dbReference>
<evidence type="ECO:0000259" key="11">
    <source>
        <dbReference type="PROSITE" id="PS50268"/>
    </source>
</evidence>
<evidence type="ECO:0000256" key="4">
    <source>
        <dbReference type="ARBA" id="ARBA00023180"/>
    </source>
</evidence>
<dbReference type="PROSITE" id="PS50092">
    <property type="entry name" value="TSP1"/>
    <property type="match status" value="1"/>
</dbReference>
<dbReference type="GO" id="GO:0016020">
    <property type="term" value="C:membrane"/>
    <property type="evidence" value="ECO:0007669"/>
    <property type="project" value="InterPro"/>
</dbReference>
<keyword evidence="1 8" id="KW-0732">Signal</keyword>
<evidence type="ECO:0000256" key="8">
    <source>
        <dbReference type="SAM" id="SignalP"/>
    </source>
</evidence>
<dbReference type="OrthoDB" id="10045365at2759"/>
<dbReference type="CDD" id="cd00054">
    <property type="entry name" value="EGF_CA"/>
    <property type="match status" value="3"/>
</dbReference>
<evidence type="ECO:0000256" key="5">
    <source>
        <dbReference type="PROSITE-ProRule" id="PRU00043"/>
    </source>
</evidence>
<evidence type="ECO:0000256" key="2">
    <source>
        <dbReference type="ARBA" id="ARBA00022837"/>
    </source>
</evidence>
<dbReference type="SUPFAM" id="SSF56436">
    <property type="entry name" value="C-type lectin-like"/>
    <property type="match status" value="1"/>
</dbReference>
<dbReference type="PANTHER" id="PTHR14949">
    <property type="entry name" value="EGF-LIKE-DOMAIN, MULTIPLE 7, 8"/>
    <property type="match status" value="1"/>
</dbReference>
<evidence type="ECO:0000256" key="7">
    <source>
        <dbReference type="SAM" id="MobiDB-lite"/>
    </source>
</evidence>
<feature type="chain" id="PRO_5029861216" evidence="8">
    <location>
        <begin position="19"/>
        <end position="4533"/>
    </location>
</feature>
<feature type="disulfide bond" evidence="6">
    <location>
        <begin position="3764"/>
        <end position="3773"/>
    </location>
</feature>
<dbReference type="InterPro" id="IPR012334">
    <property type="entry name" value="Pectin_lyas_fold"/>
</dbReference>
<feature type="domain" description="EGF-like" evidence="9">
    <location>
        <begin position="3643"/>
        <end position="3675"/>
    </location>
</feature>
<feature type="disulfide bond" evidence="6">
    <location>
        <begin position="3896"/>
        <end position="3905"/>
    </location>
</feature>
<dbReference type="InterPro" id="IPR001846">
    <property type="entry name" value="VWF_type-D"/>
</dbReference>
<dbReference type="InterPro" id="IPR036383">
    <property type="entry name" value="TSP1_rpt_sf"/>
</dbReference>
<dbReference type="SMART" id="SM00181">
    <property type="entry name" value="EGF"/>
    <property type="match status" value="12"/>
</dbReference>
<gene>
    <name evidence="13" type="ORF">DGYR_LOCUS11073</name>
</gene>
<feature type="region of interest" description="Disordered" evidence="7">
    <location>
        <begin position="4501"/>
        <end position="4533"/>
    </location>
</feature>
<dbReference type="InterPro" id="IPR039448">
    <property type="entry name" value="Beta_helix"/>
</dbReference>
<dbReference type="EMBL" id="CAJFCJ010000019">
    <property type="protein sequence ID" value="CAD5123389.1"/>
    <property type="molecule type" value="Genomic_DNA"/>
</dbReference>
<protein>
    <submittedName>
        <fullName evidence="13">DgyrCDS11743</fullName>
    </submittedName>
</protein>
<dbReference type="PROSITE" id="PS01186">
    <property type="entry name" value="EGF_2"/>
    <property type="match status" value="6"/>
</dbReference>
<dbReference type="InterPro" id="IPR000998">
    <property type="entry name" value="MAM_dom"/>
</dbReference>
<feature type="disulfide bond" evidence="6">
    <location>
        <begin position="3288"/>
        <end position="3297"/>
    </location>
</feature>
<dbReference type="CDD" id="cd11304">
    <property type="entry name" value="Cadherin_repeat"/>
    <property type="match status" value="1"/>
</dbReference>
<evidence type="ECO:0000259" key="10">
    <source>
        <dbReference type="PROSITE" id="PS50060"/>
    </source>
</evidence>
<dbReference type="InterPro" id="IPR002126">
    <property type="entry name" value="Cadherin-like_dom"/>
</dbReference>
<dbReference type="SUPFAM" id="SSF51126">
    <property type="entry name" value="Pectin lyase-like"/>
    <property type="match status" value="1"/>
</dbReference>
<evidence type="ECO:0000259" key="12">
    <source>
        <dbReference type="PROSITE" id="PS51233"/>
    </source>
</evidence>
<evidence type="ECO:0000256" key="6">
    <source>
        <dbReference type="PROSITE-ProRule" id="PRU00076"/>
    </source>
</evidence>
<dbReference type="SUPFAM" id="SSF82895">
    <property type="entry name" value="TSP-1 type 1 repeat"/>
    <property type="match status" value="1"/>
</dbReference>
<comment type="caution">
    <text evidence="13">The sequence shown here is derived from an EMBL/GenBank/DDBJ whole genome shotgun (WGS) entry which is preliminary data.</text>
</comment>
<dbReference type="InterPro" id="IPR006626">
    <property type="entry name" value="PbH1"/>
</dbReference>
<dbReference type="PROSITE" id="PS50026">
    <property type="entry name" value="EGF_3"/>
    <property type="match status" value="6"/>
</dbReference>
<keyword evidence="2 5" id="KW-0106">Calcium</keyword>
<accession>A0A7I8W5L3</accession>
<organism evidence="13 14">
    <name type="scientific">Dimorphilus gyrociliatus</name>
    <dbReference type="NCBI Taxonomy" id="2664684"/>
    <lineage>
        <taxon>Eukaryota</taxon>
        <taxon>Metazoa</taxon>
        <taxon>Spiralia</taxon>
        <taxon>Lophotrochozoa</taxon>
        <taxon>Annelida</taxon>
        <taxon>Polychaeta</taxon>
        <taxon>Polychaeta incertae sedis</taxon>
        <taxon>Dinophilidae</taxon>
        <taxon>Dimorphilus</taxon>
    </lineage>
</organism>
<dbReference type="PROSITE" id="PS51233">
    <property type="entry name" value="VWFD"/>
    <property type="match status" value="1"/>
</dbReference>
<dbReference type="Gene3D" id="2.10.25.10">
    <property type="entry name" value="Laminin"/>
    <property type="match status" value="5"/>
</dbReference>
<dbReference type="Gene3D" id="2.160.20.10">
    <property type="entry name" value="Single-stranded right-handed beta-helix, Pectin lyase-like"/>
    <property type="match status" value="1"/>
</dbReference>
<feature type="domain" description="EGF-like" evidence="9">
    <location>
        <begin position="3260"/>
        <end position="3298"/>
    </location>
</feature>
<feature type="disulfide bond" evidence="6">
    <location>
        <begin position="2398"/>
        <end position="2407"/>
    </location>
</feature>
<feature type="disulfide bond" evidence="6">
    <location>
        <begin position="3680"/>
        <end position="3690"/>
    </location>
</feature>
<comment type="caution">
    <text evidence="6">Lacks conserved residue(s) required for the propagation of feature annotation.</text>
</comment>
<feature type="disulfide bond" evidence="6">
    <location>
        <begin position="3746"/>
        <end position="3756"/>
    </location>
</feature>
<evidence type="ECO:0000256" key="1">
    <source>
        <dbReference type="ARBA" id="ARBA00022729"/>
    </source>
</evidence>
<evidence type="ECO:0000313" key="14">
    <source>
        <dbReference type="Proteomes" id="UP000549394"/>
    </source>
</evidence>
<feature type="domain" description="EGF-like" evidence="9">
    <location>
        <begin position="3676"/>
        <end position="3708"/>
    </location>
</feature>
<feature type="compositionally biased region" description="Basic and acidic residues" evidence="7">
    <location>
        <begin position="4512"/>
        <end position="4533"/>
    </location>
</feature>
<feature type="domain" description="Cadherin" evidence="11">
    <location>
        <begin position="3920"/>
        <end position="4019"/>
    </location>
</feature>
<reference evidence="13 14" key="1">
    <citation type="submission" date="2020-08" db="EMBL/GenBank/DDBJ databases">
        <authorList>
            <person name="Hejnol A."/>
        </authorList>
    </citation>
    <scope>NUCLEOTIDE SEQUENCE [LARGE SCALE GENOMIC DNA]</scope>
</reference>
<dbReference type="SMART" id="SM00710">
    <property type="entry name" value="PbH1"/>
    <property type="match status" value="14"/>
</dbReference>
<dbReference type="SMART" id="SM00423">
    <property type="entry name" value="PSI"/>
    <property type="match status" value="1"/>
</dbReference>
<dbReference type="InterPro" id="IPR000742">
    <property type="entry name" value="EGF"/>
</dbReference>
<evidence type="ECO:0000256" key="3">
    <source>
        <dbReference type="ARBA" id="ARBA00023157"/>
    </source>
</evidence>
<feature type="domain" description="EGF-like" evidence="9">
    <location>
        <begin position="3872"/>
        <end position="3906"/>
    </location>
</feature>
<feature type="disulfide bond" evidence="6">
    <location>
        <begin position="3698"/>
        <end position="3707"/>
    </location>
</feature>
<feature type="domain" description="MAM" evidence="10">
    <location>
        <begin position="1837"/>
        <end position="2001"/>
    </location>
</feature>
<dbReference type="Pfam" id="PF13229">
    <property type="entry name" value="Beta_helix"/>
    <property type="match status" value="1"/>
</dbReference>
<dbReference type="PROSITE" id="PS50060">
    <property type="entry name" value="MAM_2"/>
    <property type="match status" value="1"/>
</dbReference>
<dbReference type="SUPFAM" id="SSF49313">
    <property type="entry name" value="Cadherin-like"/>
    <property type="match status" value="1"/>
</dbReference>
<sequence>MHFAFILLIVINLQSILTENISPDNNNQDLELYSKTYFIEGVVKPKSLAIKEGAKLIFQSDQSRIVIENELDYIEYIPLIRNESVDGFNDKTNVNYVKICREQLHSIDTIGKLASEYLGYDKDRKFEIIDEKERDRCCILECLSHGLDIRECVIKYEKIDYPLKIKSSTSRLRYGIVIKNSKQVFINHFEGVRIGLHIFNSRIELVKSIKLEDVSFSKAALLIENQRRNDESSLYLSNIHVKNNSNFGLYIDFPGKVHLSKFSARKNKLAGIFLTSTVTLIQPSGVITKLNDLDCLTCDSNLWHSIFFQLNYQKPTKKILKARSGDVIYVEIYKSNNPINITIRDGKDENSPIILHNCQWTSDKNIRLESTGQYLTILTEPIINSNKVIIFLKSVKPKSTFTVINHGETHKNDYGLIIYNLNYPIYIKNLDVDKNNENGLSIYNPIFHTIIRHSRFTGNEKGLRLAYEWGSQTIENSTFSSNKNEAIDITKEDSEQLNSNIKISNNTLNNHKTHTTIHIETKGVSSVNIENNKFINGRATDIKLKNHNDKKSKTVNFIVRNNRFSCKDATKDYIISCNGISSIEIMKNIVENSKKGFLRIMNRLNESSDIYIRDNTVKHCLIPKHIIDIGRKAEFNNRDLVRIKRNSFIGNYPREIDHSNKQTAIIVINVYDIRINENIFDNYKFDRELTLPNSLANSEIIINKNVDARENYWRDVNVLNCVDGHFSSYNYRGVLLSPIYLDKNLTILKDISLETNGKERFEGDFNSDIIITSGEYRMTRNCRILKRAKVTIQPGVVIRASPNTGIEVYGQLEILGTPSSRVIIKLDSAPDNDTVNIHRDSRVEIIKSKESMFVCYTNDESIAPFKALCKAAGYGVYEKHSFKFVDNSVNGWKVECTNDKYDNCIVKKAKCTDGYLTLRCGKQQEWSGINYLINSKSSIIQGLTLIGSGRLGHDLFFELFQHELKDIRILSKSSKNLLILQSKLENILKINDLEIYSTKVNGKTIINALNVQFNGLKLFNTKVVLGHYRKIDFLHYFNRDEDRISNIEKCPKVPFYIKRGEQLILRILIHKGLSSKCNLEMLTQKNNRLMLYIFPIRYNSRKSIGWIEDKNNKYPITSEPFNYLAYNRVNVILNSGDYIAHYIIVNTETLYITLPRIENNLMIQNSSFKSNGEYVNYIEFDTNFNYNIDIKTTNFTYGKYLIYSNRKIFSNNNLTLKYSNIKYLHHISPKPIKNMIIKDCHFKGTHHPFHIHSKEIINYPITIEFLDNYITVEMENPFKYGQLKFRNSNKNNCLIRIINNRFNDKRIYQRKPLKNYLNLNVDCQIRIEENRFINFHYYHSILHIKTLNNHINLMDKMNRRKDVIIKKNSFENINNISNCIEFHLVRSSLEMIENNFTSCLTSQSILNLNIFDDNRKYYNLKGNAIVQCSTKHLINIAGNIIPIIELNNFNSVCKFYLHLKTICPIRKEKSCIYNIPYNYWGSRKNLYERFYDGNYDSFLPRLDPSPIYLTENFTLKTQIENLNEKYRIHLSGYIQGDYLLKNSIVLTGNVIIEDNLEISRQQDIEIIFKKCHNLLIIRGRLTFGKVTDLEKKSTLKFTCLDRKDNLPNVYYYQSQFPVVFDNLIIKNVNFIFMGTPPPKIENCIFERAHIKLIRTFGENDNFTVKNAKFTSSNNGKNDYISLVQNRHDTIIENSHFKDGYSAVRWSSDNKDSTYSKLNWPTLFLCIYGSIYEFSENDYGLSLDVEHLERYNAVGCSTEFISPINHIIKIIIETELDDRLSLVKIYDELGNVLVNGKLRQAKTIIYSETRKIKIELNSKTNYHSDFKLFIQPVKESSYLCTFEGSNCEWKIPNILPKSYSYFNRIQSANVNFIDGFKYDATYPSSTNGHYFAMNIKSEGDILAIPEIYGKIFDSMHNLCYFKMYAYSSHPNQVLLISVDIFDAYGPNLHLKTIDLTNDWKLYRIRLKIVKNRKFRLIIKTSSELESNIVIGIDNTDYEECRNENKQVQITDTTFSSISEESIQIINKEYGNSIKIILEKLNFNIGFNSIDINVYNALILIRNSNLTSLDYLNLQFNSDKRSKVIYTQNEVISDISKHFIFKLENNGNGQVTSLIEKSIFDIVLRSTTLISIRNTYLSLDNNLFEIVVNGPYEKTIINHQSPNYGLKITNCIFLTQSKIKIISSRSRKILFNNNIVEYGTIDIKLRMDEHLSLQRNWWGTRKMNIITKRIIHKESDKNLRFALKPIFEFEPNSMYLSVGCPIKWFEYRGYCFYYHLSPASYEVAYEFCDRQYSTLLTRKDLIENQQLSSWIKYKHFNGFHINDIWTLNGRYKYKQTASWICKRKNSGICPFNCFKRGTCSRGVCHCHSGWEGTYCTKFTCKQIENCSNHGSCTGPNECKCNPGWHGPTCGQSKCSRYSTCYDCTRNSGCGWCDSIAKCMPGNPKESFFDCKNHSWFYRSCLTLSTGGCSKFIQKINCEDYCRWSESSLCKQCREFETCFNLDSLDCSPLNESLCPGGIPKFDFYGPFNKLNSIKLNENLISIDDDKLYRCNLNAKQHFNGNNYEILIIPRIVEYERGSVIYSSKISGIMHKVIDYELKLNNYTLVYGEYILPYDLLNSGHYKFDGNVINKFNNIYYSGKLITNDDIDKLKMNLKEYMYTNIDQYKSYKIIGKDYLYKGERIVYSYYLITKYNKAKINDILISKTSKGFLEEIENKRKYKNIDLIIETKFLNGINGVYIKKFNNISELESKLTCDMNNNKYGLYYLNYTDNLNEYDLVVNKKESPLLSIVKQSKSIGNNWYLIELIDLFTIPINFNNQQFNWNDYKIITDENAITDPSTFAKRLNNTFILDDCIINLNGKLTEFFNFGTEIRVLPYESLIDQVKLNVQLNFSFKLNLIAIPNNRMETTVKIDRERFGYQMRKYFTINFLNVDILGVIDLVNVDLDLLEGLIVGKVMGNASISIINECFLTFAYRRGNGLNIIDNESSFKLMFANHSGEWNDTMDLTASLKINFNIKWPYLNSNQDTLRGRNSIYKWQQDAPLNSIENWLKRIEESSLSNDNSNRKSLISIERIQEINYKCYVSRIRKTFVKKFTISTGLSDIIGKFEFFNESDHRIIQLTNFGKTLQDKNADIRGDKWKSLCPFHYDKSDYGMFGLVYEKYNICLHTCTCPNGEYGQTLIDGECSCCPDGTPRPFDNLNFECPCICPNGRKSTTGPKGCRCKSCKVCPDGRRPPIGPDGSCLCDNECGIDGLCTLGRTGLQCDQPSCHSLNNCNGHGVCLNTNDCGSYCACFPNWIGPSCAIREHKTSRGSPSLETLDGKSYEFFSIGQFWGCISNVISYQLRFFGYKTTSFIGAIAIRLGKSDILTVNGKLKAKITEPPTIKLNGKEILSEYTNKFSKNFKNTGFVLDIDMTENEHIFTIISITHFNGSVLSVIADYSPKMNRQYLTVSLLAGVDMMNNTKGLCGVMNDNTADDFMGRNGTIFTSVVDFIESWRIAKMSRENGGLANSWSEIASNFHYEDRIDPLYVNSNHLPRYILDNIDDNQYKMAENLCETAKLMGKEKMSCVYNVIISGEVNIAKHLTYKLRDCRENCSLRGECYNGKCICMNGWSSDVCNERKCVGCSNGICSVGFCRCNPGYEGPTCDYKADCIPECKNGGLCVKSGLCKCTDGWTSPDCSVKAHCSKECLNGGICVDNDICKCPPGYNGTSCENYSCELRNWCSGHGMCIDYDKCLCFTGWKGLSCSKPLCPKDCSGRGKCLTSGECDCNIGYEGSDCSFRKACSVKSNCYKNGICKSDDECLCDYGYSTDCEKESSCQLCPNGLCQSNGNCECSKRYFKKGCFAKFCEIDEDCYMYGGACVHNCHCASNWIGEYCEIPSCSGVGHCSGNGFCIRPDDCVCNLGYEGETCSIKSLNDSVTLLPSSDKSFSRIIDEHFPEGEIIMTVAIETDNKATVKNNLRYSMNSHSLPLEIDGEKGILRSTGKLTPGNYQLKVDVYYEMDIYKSTSLNLNLTILDVNECPIIKRPENGEKIFIDSLTTINTIIYEIEAYDGDYGINSRLIYDLDINGNNGSVIGLEIKNSSDTIITNKNPLNEGRYDVNVIVHDNSIDSCSSRVSFEVIVFPPNLKKESFEKGFIKRERPKDKAKPYYWINKKLRETTPYIENDTKEIRTITNLLDPNGTTSPWDSKIWDKDCNNYTKEYRPFSNNNLRMRLIEPDERGYIAKLISQKAKHGNETTDTVYNNIYREENIENSAERTLIKEYRFSEIDNILFFGDRPKSDDDYVFLLPPSSESVWSRLEFNPYWGYFSKRKIDSVSTRLWYWYFYPFGPIYKTWESWQSWNIICDKENTMTRYRYCFYYDLKHRLREIRCPYYAFERKFQYGQFCSINGGWSTWGQWDTCKTKFTRRRRLCDNPFPRSNGKSCSGSRVERKLCIYEGVDGKWSQWEQLSDCYYPDYRFCKAKLGFRKIVRYCSAPKPIAPGKNCIGQGVKIEECAPRQEKCLSVTDEETDGTIDPRFNDKTPKLKDDESKNHQDFSN</sequence>
<dbReference type="GO" id="GO:0005509">
    <property type="term" value="F:calcium ion binding"/>
    <property type="evidence" value="ECO:0007669"/>
    <property type="project" value="UniProtKB-UniRule"/>
</dbReference>
<evidence type="ECO:0000313" key="13">
    <source>
        <dbReference type="EMBL" id="CAD5123389.1"/>
    </source>
</evidence>
<feature type="domain" description="VWFD" evidence="12">
    <location>
        <begin position="3301"/>
        <end position="3500"/>
    </location>
</feature>
<dbReference type="PANTHER" id="PTHR14949:SF56">
    <property type="entry name" value="EGF-LIKE-DOMAIN, MULTIPLE 7"/>
    <property type="match status" value="1"/>
</dbReference>
<dbReference type="GO" id="GO:0007156">
    <property type="term" value="P:homophilic cell adhesion via plasma membrane adhesion molecules"/>
    <property type="evidence" value="ECO:0007669"/>
    <property type="project" value="InterPro"/>
</dbReference>
<dbReference type="InterPro" id="IPR016201">
    <property type="entry name" value="PSI"/>
</dbReference>
<feature type="domain" description="EGF-like" evidence="9">
    <location>
        <begin position="2374"/>
        <end position="2408"/>
    </location>
</feature>
<feature type="disulfide bond" evidence="6">
    <location>
        <begin position="3647"/>
        <end position="3657"/>
    </location>
</feature>